<feature type="region of interest" description="Disordered" evidence="1">
    <location>
        <begin position="1"/>
        <end position="59"/>
    </location>
</feature>
<dbReference type="EMBL" id="AMZH03025856">
    <property type="protein sequence ID" value="RRT34923.1"/>
    <property type="molecule type" value="Genomic_DNA"/>
</dbReference>
<dbReference type="Proteomes" id="UP000287651">
    <property type="component" value="Unassembled WGS sequence"/>
</dbReference>
<name>A0A426X623_ENSVE</name>
<sequence length="59" mass="6156">MPPNKEAAGYGQAPCKGRPPALAAARKGLSPAALPQGPTTHAATVMGSRPWPGRRWRLP</sequence>
<accession>A0A426X623</accession>
<proteinExistence type="predicted"/>
<feature type="non-terminal residue" evidence="2">
    <location>
        <position position="59"/>
    </location>
</feature>
<gene>
    <name evidence="2" type="ORF">B296_00047718</name>
</gene>
<reference evidence="2 3" key="1">
    <citation type="journal article" date="2014" name="Agronomy (Basel)">
        <title>A Draft Genome Sequence for Ensete ventricosum, the Drought-Tolerant Tree Against Hunger.</title>
        <authorList>
            <person name="Harrison J."/>
            <person name="Moore K.A."/>
            <person name="Paszkiewicz K."/>
            <person name="Jones T."/>
            <person name="Grant M."/>
            <person name="Ambacheew D."/>
            <person name="Muzemil S."/>
            <person name="Studholme D.J."/>
        </authorList>
    </citation>
    <scope>NUCLEOTIDE SEQUENCE [LARGE SCALE GENOMIC DNA]</scope>
</reference>
<comment type="caution">
    <text evidence="2">The sequence shown here is derived from an EMBL/GenBank/DDBJ whole genome shotgun (WGS) entry which is preliminary data.</text>
</comment>
<dbReference type="AlphaFoldDB" id="A0A426X623"/>
<evidence type="ECO:0000313" key="2">
    <source>
        <dbReference type="EMBL" id="RRT34923.1"/>
    </source>
</evidence>
<protein>
    <submittedName>
        <fullName evidence="2">Uncharacterized protein</fullName>
    </submittedName>
</protein>
<evidence type="ECO:0000313" key="3">
    <source>
        <dbReference type="Proteomes" id="UP000287651"/>
    </source>
</evidence>
<evidence type="ECO:0000256" key="1">
    <source>
        <dbReference type="SAM" id="MobiDB-lite"/>
    </source>
</evidence>
<organism evidence="2 3">
    <name type="scientific">Ensete ventricosum</name>
    <name type="common">Abyssinian banana</name>
    <name type="synonym">Musa ensete</name>
    <dbReference type="NCBI Taxonomy" id="4639"/>
    <lineage>
        <taxon>Eukaryota</taxon>
        <taxon>Viridiplantae</taxon>
        <taxon>Streptophyta</taxon>
        <taxon>Embryophyta</taxon>
        <taxon>Tracheophyta</taxon>
        <taxon>Spermatophyta</taxon>
        <taxon>Magnoliopsida</taxon>
        <taxon>Liliopsida</taxon>
        <taxon>Zingiberales</taxon>
        <taxon>Musaceae</taxon>
        <taxon>Ensete</taxon>
    </lineage>
</organism>